<evidence type="ECO:0000313" key="3">
    <source>
        <dbReference type="WBParaSite" id="Minc3s00408g11825"/>
    </source>
</evidence>
<evidence type="ECO:0000256" key="1">
    <source>
        <dbReference type="SAM" id="SignalP"/>
    </source>
</evidence>
<accession>A0A914LCY9</accession>
<dbReference type="Pfam" id="PF10853">
    <property type="entry name" value="DUF2650"/>
    <property type="match status" value="1"/>
</dbReference>
<dbReference type="PANTHER" id="PTHR34149:SF2">
    <property type="entry name" value="PROTEIN CBG11905"/>
    <property type="match status" value="1"/>
</dbReference>
<keyword evidence="2" id="KW-1185">Reference proteome</keyword>
<feature type="chain" id="PRO_5037585876" evidence="1">
    <location>
        <begin position="26"/>
        <end position="124"/>
    </location>
</feature>
<reference evidence="3" key="1">
    <citation type="submission" date="2022-11" db="UniProtKB">
        <authorList>
            <consortium name="WormBaseParasite"/>
        </authorList>
    </citation>
    <scope>IDENTIFICATION</scope>
</reference>
<protein>
    <submittedName>
        <fullName evidence="3">Uncharacterized protein</fullName>
    </submittedName>
</protein>
<dbReference type="AlphaFoldDB" id="A0A914LCY9"/>
<dbReference type="WBParaSite" id="Minc3s00408g11825">
    <property type="protein sequence ID" value="Minc3s00408g11825"/>
    <property type="gene ID" value="Minc3s00408g11825"/>
</dbReference>
<dbReference type="InterPro" id="IPR022559">
    <property type="entry name" value="SUP-1-like"/>
</dbReference>
<sequence>MLLNFPAILLTFIFIFQFSSSPILAEQRDIWDEIKDMDLFYINRGSYACPLPVVGERCPESNWLFYFRCCGELNTNCCFRLQVIFFLIKELIFGSRFWGFLINLSFCINQENIKKPDQKIGPFS</sequence>
<feature type="signal peptide" evidence="1">
    <location>
        <begin position="1"/>
        <end position="25"/>
    </location>
</feature>
<dbReference type="PANTHER" id="PTHR34149">
    <property type="entry name" value="PROTEIN CBG11905-RELATED"/>
    <property type="match status" value="1"/>
</dbReference>
<evidence type="ECO:0000313" key="2">
    <source>
        <dbReference type="Proteomes" id="UP000887563"/>
    </source>
</evidence>
<keyword evidence="1" id="KW-0732">Signal</keyword>
<dbReference type="Proteomes" id="UP000887563">
    <property type="component" value="Unplaced"/>
</dbReference>
<proteinExistence type="predicted"/>
<name>A0A914LCY9_MELIC</name>
<organism evidence="2 3">
    <name type="scientific">Meloidogyne incognita</name>
    <name type="common">Southern root-knot nematode worm</name>
    <name type="synonym">Oxyuris incognita</name>
    <dbReference type="NCBI Taxonomy" id="6306"/>
    <lineage>
        <taxon>Eukaryota</taxon>
        <taxon>Metazoa</taxon>
        <taxon>Ecdysozoa</taxon>
        <taxon>Nematoda</taxon>
        <taxon>Chromadorea</taxon>
        <taxon>Rhabditida</taxon>
        <taxon>Tylenchina</taxon>
        <taxon>Tylenchomorpha</taxon>
        <taxon>Tylenchoidea</taxon>
        <taxon>Meloidogynidae</taxon>
        <taxon>Meloidogyninae</taxon>
        <taxon>Meloidogyne</taxon>
        <taxon>Meloidogyne incognita group</taxon>
    </lineage>
</organism>